<dbReference type="Proteomes" id="UP000789901">
    <property type="component" value="Unassembled WGS sequence"/>
</dbReference>
<dbReference type="EMBL" id="CAJVQB010005095">
    <property type="protein sequence ID" value="CAG8653108.1"/>
    <property type="molecule type" value="Genomic_DNA"/>
</dbReference>
<accession>A0ABN7URW1</accession>
<evidence type="ECO:0000313" key="1">
    <source>
        <dbReference type="EMBL" id="CAG8653108.1"/>
    </source>
</evidence>
<organism evidence="1 2">
    <name type="scientific">Gigaspora margarita</name>
    <dbReference type="NCBI Taxonomy" id="4874"/>
    <lineage>
        <taxon>Eukaryota</taxon>
        <taxon>Fungi</taxon>
        <taxon>Fungi incertae sedis</taxon>
        <taxon>Mucoromycota</taxon>
        <taxon>Glomeromycotina</taxon>
        <taxon>Glomeromycetes</taxon>
        <taxon>Diversisporales</taxon>
        <taxon>Gigasporaceae</taxon>
        <taxon>Gigaspora</taxon>
    </lineage>
</organism>
<sequence>MNEGLQSLSDSIRDAVEAIKIYAQSAECNSKAGCTYLWIEEFPNREFAEFATFRKIVDL</sequence>
<name>A0ABN7URW1_GIGMA</name>
<comment type="caution">
    <text evidence="1">The sequence shown here is derived from an EMBL/GenBank/DDBJ whole genome shotgun (WGS) entry which is preliminary data.</text>
</comment>
<protein>
    <submittedName>
        <fullName evidence="1">14583_t:CDS:1</fullName>
    </submittedName>
</protein>
<gene>
    <name evidence="1" type="ORF">GMARGA_LOCUS9462</name>
</gene>
<proteinExistence type="predicted"/>
<reference evidence="1 2" key="1">
    <citation type="submission" date="2021-06" db="EMBL/GenBank/DDBJ databases">
        <authorList>
            <person name="Kallberg Y."/>
            <person name="Tangrot J."/>
            <person name="Rosling A."/>
        </authorList>
    </citation>
    <scope>NUCLEOTIDE SEQUENCE [LARGE SCALE GENOMIC DNA]</scope>
    <source>
        <strain evidence="1 2">120-4 pot B 10/14</strain>
    </source>
</reference>
<keyword evidence="2" id="KW-1185">Reference proteome</keyword>
<evidence type="ECO:0000313" key="2">
    <source>
        <dbReference type="Proteomes" id="UP000789901"/>
    </source>
</evidence>